<dbReference type="SFLD" id="SFLDG01095">
    <property type="entry name" value="Uncharacterised_Radical_SAM_Su"/>
    <property type="match status" value="1"/>
</dbReference>
<dbReference type="CDD" id="cd01335">
    <property type="entry name" value="Radical_SAM"/>
    <property type="match status" value="1"/>
</dbReference>
<evidence type="ECO:0000259" key="6">
    <source>
        <dbReference type="PROSITE" id="PS51918"/>
    </source>
</evidence>
<evidence type="ECO:0000313" key="8">
    <source>
        <dbReference type="Proteomes" id="UP000236311"/>
    </source>
</evidence>
<dbReference type="InterPro" id="IPR051198">
    <property type="entry name" value="BchE-like"/>
</dbReference>
<keyword evidence="5" id="KW-0411">Iron-sulfur</keyword>
<dbReference type="InterPro" id="IPR013785">
    <property type="entry name" value="Aldolase_TIM"/>
</dbReference>
<evidence type="ECO:0000256" key="3">
    <source>
        <dbReference type="ARBA" id="ARBA00022723"/>
    </source>
</evidence>
<sequence>MMHYTGTIWRPPYEASSLLLEVTAGCTHHRCKFCTLYADLPFQFRMSPMEDIEADLKEAQKMYRSFFGRKVSRTFLTGANPFVLNYDRLMEIAELVHRYFPEMETIGSFARVTDVTLKTDEELAALRGAGYDGLTIGIETADDEALRFMDKGYLSADILEQCGRLDKAGIRYSFFYLTGISGAGRGEDGARITAAVCNQLHPALVGANMLTIYPDSKLYGEIRHGNWKEESETEKYREVRALVEGLEIPTEFAALGASNAFQLHGALPKDKKKLLAFLDDVIENVGEDELRRYRKSVRHL</sequence>
<gene>
    <name evidence="7" type="ORF">AMURIS_04898</name>
</gene>
<evidence type="ECO:0000256" key="1">
    <source>
        <dbReference type="ARBA" id="ARBA00001966"/>
    </source>
</evidence>
<dbReference type="Gene3D" id="3.20.20.70">
    <property type="entry name" value="Aldolase class I"/>
    <property type="match status" value="1"/>
</dbReference>
<evidence type="ECO:0000256" key="5">
    <source>
        <dbReference type="ARBA" id="ARBA00023014"/>
    </source>
</evidence>
<reference evidence="7 8" key="1">
    <citation type="submission" date="2018-01" db="EMBL/GenBank/DDBJ databases">
        <authorList>
            <person name="Gaut B.S."/>
            <person name="Morton B.R."/>
            <person name="Clegg M.T."/>
            <person name="Duvall M.R."/>
        </authorList>
    </citation>
    <scope>NUCLEOTIDE SEQUENCE [LARGE SCALE GENOMIC DNA]</scope>
    <source>
        <strain evidence="7">GP69</strain>
    </source>
</reference>
<dbReference type="PROSITE" id="PS51918">
    <property type="entry name" value="RADICAL_SAM"/>
    <property type="match status" value="1"/>
</dbReference>
<protein>
    <submittedName>
        <fullName evidence="7">Radical SAM superfamily protein</fullName>
    </submittedName>
</protein>
<dbReference type="GO" id="GO:0003824">
    <property type="term" value="F:catalytic activity"/>
    <property type="evidence" value="ECO:0007669"/>
    <property type="project" value="InterPro"/>
</dbReference>
<accession>A0A2K4ZNW7</accession>
<proteinExistence type="predicted"/>
<dbReference type="SFLD" id="SFLDS00029">
    <property type="entry name" value="Radical_SAM"/>
    <property type="match status" value="1"/>
</dbReference>
<evidence type="ECO:0000256" key="4">
    <source>
        <dbReference type="ARBA" id="ARBA00023004"/>
    </source>
</evidence>
<dbReference type="PANTHER" id="PTHR43409:SF4">
    <property type="entry name" value="RADICAL SAM SUPERFAMILY PROTEIN"/>
    <property type="match status" value="1"/>
</dbReference>
<dbReference type="SUPFAM" id="SSF102114">
    <property type="entry name" value="Radical SAM enzymes"/>
    <property type="match status" value="1"/>
</dbReference>
<dbReference type="InterPro" id="IPR058240">
    <property type="entry name" value="rSAM_sf"/>
</dbReference>
<keyword evidence="2" id="KW-0949">S-adenosyl-L-methionine</keyword>
<dbReference type="GO" id="GO:0051536">
    <property type="term" value="F:iron-sulfur cluster binding"/>
    <property type="evidence" value="ECO:0007669"/>
    <property type="project" value="UniProtKB-KW"/>
</dbReference>
<dbReference type="GO" id="GO:0046872">
    <property type="term" value="F:metal ion binding"/>
    <property type="evidence" value="ECO:0007669"/>
    <property type="project" value="UniProtKB-KW"/>
</dbReference>
<dbReference type="InterPro" id="IPR006638">
    <property type="entry name" value="Elp3/MiaA/NifB-like_rSAM"/>
</dbReference>
<comment type="cofactor">
    <cofactor evidence="1">
        <name>[4Fe-4S] cluster</name>
        <dbReference type="ChEBI" id="CHEBI:49883"/>
    </cofactor>
</comment>
<evidence type="ECO:0000313" key="7">
    <source>
        <dbReference type="EMBL" id="SOY32145.1"/>
    </source>
</evidence>
<organism evidence="7 8">
    <name type="scientific">Acetatifactor muris</name>
    <dbReference type="NCBI Taxonomy" id="879566"/>
    <lineage>
        <taxon>Bacteria</taxon>
        <taxon>Bacillati</taxon>
        <taxon>Bacillota</taxon>
        <taxon>Clostridia</taxon>
        <taxon>Lachnospirales</taxon>
        <taxon>Lachnospiraceae</taxon>
        <taxon>Acetatifactor</taxon>
    </lineage>
</organism>
<dbReference type="Proteomes" id="UP000236311">
    <property type="component" value="Unassembled WGS sequence"/>
</dbReference>
<keyword evidence="4" id="KW-0408">Iron</keyword>
<keyword evidence="3" id="KW-0479">Metal-binding</keyword>
<keyword evidence="8" id="KW-1185">Reference proteome</keyword>
<name>A0A2K4ZNW7_9FIRM</name>
<dbReference type="SFLD" id="SFLDG01082">
    <property type="entry name" value="B12-binding_domain_containing"/>
    <property type="match status" value="1"/>
</dbReference>
<dbReference type="EMBL" id="OFSM01000040">
    <property type="protein sequence ID" value="SOY32145.1"/>
    <property type="molecule type" value="Genomic_DNA"/>
</dbReference>
<dbReference type="SMART" id="SM00729">
    <property type="entry name" value="Elp3"/>
    <property type="match status" value="1"/>
</dbReference>
<dbReference type="PANTHER" id="PTHR43409">
    <property type="entry name" value="ANAEROBIC MAGNESIUM-PROTOPORPHYRIN IX MONOMETHYL ESTER CYCLASE-RELATED"/>
    <property type="match status" value="1"/>
</dbReference>
<dbReference type="InterPro" id="IPR007197">
    <property type="entry name" value="rSAM"/>
</dbReference>
<feature type="domain" description="Radical SAM core" evidence="6">
    <location>
        <begin position="12"/>
        <end position="249"/>
    </location>
</feature>
<dbReference type="AlphaFoldDB" id="A0A2K4ZNW7"/>
<dbReference type="Pfam" id="PF04055">
    <property type="entry name" value="Radical_SAM"/>
    <property type="match status" value="1"/>
</dbReference>
<evidence type="ECO:0000256" key="2">
    <source>
        <dbReference type="ARBA" id="ARBA00022691"/>
    </source>
</evidence>